<proteinExistence type="predicted"/>
<feature type="region of interest" description="Disordered" evidence="1">
    <location>
        <begin position="123"/>
        <end position="146"/>
    </location>
</feature>
<comment type="caution">
    <text evidence="3">The sequence shown here is derived from an EMBL/GenBank/DDBJ whole genome shotgun (WGS) entry which is preliminary data.</text>
</comment>
<dbReference type="EMBL" id="JNHI01000119">
    <property type="protein sequence ID" value="KDS23215.1"/>
    <property type="molecule type" value="Genomic_DNA"/>
</dbReference>
<dbReference type="PATRIC" id="fig|1339350.3.peg.4689"/>
<evidence type="ECO:0000256" key="1">
    <source>
        <dbReference type="SAM" id="MobiDB-lite"/>
    </source>
</evidence>
<evidence type="ECO:0008006" key="5">
    <source>
        <dbReference type="Google" id="ProtNLM"/>
    </source>
</evidence>
<keyword evidence="2" id="KW-0812">Transmembrane</keyword>
<dbReference type="Proteomes" id="UP000028134">
    <property type="component" value="Unassembled WGS sequence"/>
</dbReference>
<dbReference type="InterPro" id="IPR025190">
    <property type="entry name" value="DUF4122"/>
</dbReference>
<feature type="compositionally biased region" description="Acidic residues" evidence="1">
    <location>
        <begin position="136"/>
        <end position="146"/>
    </location>
</feature>
<sequence length="262" mass="30838">METTLIYFSVKAVSATYILYKVWMFIFSPRVYNFWDSQLRHMRIARIRLWKSRKKRMAEKARKARYRARLDKAEAWIVQAERNILKVGHDEKTETQPNPLDEYNEVIGKTKIVYLEDPDVARKTPTRSEPMKKEPIEEDEDIDPDDVIDDFSSQKGLTESEKWELISNDGCVPDPDFSRALTFEELDNVADVLISGTDDRKKIRNAAETLYQLQDTDLFRFFSTELSTQSQLERLLRENMPNGIETPKQPLEQIGIDWNKYM</sequence>
<organism evidence="3 4">
    <name type="scientific">Phocaeicola vulgatus str. 3775 SL</name>
    <name type="common">B</name>
    <name type="synonym">iv</name>
    <dbReference type="NCBI Taxonomy" id="1339350"/>
    <lineage>
        <taxon>Bacteria</taxon>
        <taxon>Pseudomonadati</taxon>
        <taxon>Bacteroidota</taxon>
        <taxon>Bacteroidia</taxon>
        <taxon>Bacteroidales</taxon>
        <taxon>Bacteroidaceae</taxon>
        <taxon>Phocaeicola</taxon>
    </lineage>
</organism>
<evidence type="ECO:0000313" key="3">
    <source>
        <dbReference type="EMBL" id="KDS23215.1"/>
    </source>
</evidence>
<reference evidence="3 4" key="1">
    <citation type="submission" date="2014-04" db="EMBL/GenBank/DDBJ databases">
        <authorList>
            <person name="Sears C."/>
            <person name="Carroll K."/>
            <person name="Sack B.R."/>
            <person name="Qadri F."/>
            <person name="Myers L.L."/>
            <person name="Chung G.-T."/>
            <person name="Escheverria P."/>
            <person name="Fraser C.M."/>
            <person name="Sadzewicz L."/>
            <person name="Shefchek K.A."/>
            <person name="Tallon L."/>
            <person name="Das S.P."/>
            <person name="Daugherty S."/>
            <person name="Mongodin E.F."/>
        </authorList>
    </citation>
    <scope>NUCLEOTIDE SEQUENCE [LARGE SCALE GENOMIC DNA]</scope>
    <source>
        <strain evidence="4">3775 SL(B) 10 (iv)</strain>
    </source>
</reference>
<evidence type="ECO:0000313" key="4">
    <source>
        <dbReference type="Proteomes" id="UP000028134"/>
    </source>
</evidence>
<protein>
    <recommendedName>
        <fullName evidence="5">DUF4122 domain-containing protein</fullName>
    </recommendedName>
</protein>
<keyword evidence="2" id="KW-1133">Transmembrane helix</keyword>
<dbReference type="RefSeq" id="WP_032946917.1">
    <property type="nucleotide sequence ID" value="NZ_JNHI01000119.1"/>
</dbReference>
<feature type="transmembrane region" description="Helical" evidence="2">
    <location>
        <begin position="6"/>
        <end position="27"/>
    </location>
</feature>
<gene>
    <name evidence="3" type="ORF">M097_4966</name>
</gene>
<dbReference type="Pfam" id="PF13498">
    <property type="entry name" value="DUF4122"/>
    <property type="match status" value="1"/>
</dbReference>
<keyword evidence="2" id="KW-0472">Membrane</keyword>
<evidence type="ECO:0000256" key="2">
    <source>
        <dbReference type="SAM" id="Phobius"/>
    </source>
</evidence>
<name>A0A078QJ68_PHOVU</name>
<accession>A0A078QJ68</accession>
<dbReference type="AlphaFoldDB" id="A0A078QJ68"/>